<evidence type="ECO:0000256" key="1">
    <source>
        <dbReference type="ARBA" id="ARBA00022737"/>
    </source>
</evidence>
<dbReference type="Pfam" id="PF15902">
    <property type="entry name" value="Sortilin-Vps10"/>
    <property type="match status" value="1"/>
</dbReference>
<dbReference type="Proteomes" id="UP000187013">
    <property type="component" value="Unassembled WGS sequence"/>
</dbReference>
<proteinExistence type="predicted"/>
<dbReference type="GO" id="GO:0005829">
    <property type="term" value="C:cytosol"/>
    <property type="evidence" value="ECO:0007669"/>
    <property type="project" value="GOC"/>
</dbReference>
<dbReference type="InterPro" id="IPR031778">
    <property type="entry name" value="Sortilin_N"/>
</dbReference>
<dbReference type="InterPro" id="IPR036278">
    <property type="entry name" value="Sialidase_sf"/>
</dbReference>
<dbReference type="GO" id="GO:0016020">
    <property type="term" value="C:membrane"/>
    <property type="evidence" value="ECO:0007669"/>
    <property type="project" value="TreeGrafter"/>
</dbReference>
<evidence type="ECO:0000313" key="4">
    <source>
        <dbReference type="Proteomes" id="UP000187013"/>
    </source>
</evidence>
<evidence type="ECO:0000259" key="2">
    <source>
        <dbReference type="Pfam" id="PF15902"/>
    </source>
</evidence>
<dbReference type="GO" id="GO:0006895">
    <property type="term" value="P:Golgi to endosome transport"/>
    <property type="evidence" value="ECO:0007669"/>
    <property type="project" value="TreeGrafter"/>
</dbReference>
<keyword evidence="1" id="KW-0677">Repeat</keyword>
<name>A0A1Q3AI34_ZYGRO</name>
<dbReference type="PANTHER" id="PTHR12106">
    <property type="entry name" value="SORTILIN RELATED"/>
    <property type="match status" value="1"/>
</dbReference>
<dbReference type="EMBL" id="BDGX01000046">
    <property type="protein sequence ID" value="GAV55376.1"/>
    <property type="molecule type" value="Genomic_DNA"/>
</dbReference>
<dbReference type="PANTHER" id="PTHR12106:SF27">
    <property type="entry name" value="SORTILIN-RELATED RECEPTOR"/>
    <property type="match status" value="1"/>
</dbReference>
<dbReference type="OrthoDB" id="443634at2759"/>
<sequence>MRVTEDQGRSWKLLSLPEEIEDKKPCYLQTHPFNRNFLLLHCGITRESQDSPSFKEDVAYASDDAGKSFRRIVAPADEGENAPDLQYRGTTCLFATSSKESTLDKDGIYCVHKLGRKPTIEKQLSLPFSLPYDIDPIKKAFIEATYLDPELYAVGSVFYTRDLGQSTILFDELKSFSVKDMYILPYHILIITSEENDDENTAKRLWVSRGGPFKPAQLPKGAVFSPNNIPKVLSYDPERISLYADVEENEGHGKFKHLLVSDPSGLEFSFFDSITQEPSDNVNLEKLDNLKGTIWGRFSYKMDLNRNKEFDIHETNLDEKINWFQKIIKFIKKHIFYRKSYPQMEGFPRNCYDEFSTTKGSFDNGKTWTNLKVVDPSGKHKHRFHCDIDDVEHCSFQE</sequence>
<dbReference type="InterPro" id="IPR050310">
    <property type="entry name" value="VPS10-sortilin"/>
</dbReference>
<feature type="non-terminal residue" evidence="3">
    <location>
        <position position="398"/>
    </location>
</feature>
<dbReference type="GO" id="GO:0005794">
    <property type="term" value="C:Golgi apparatus"/>
    <property type="evidence" value="ECO:0007669"/>
    <property type="project" value="TreeGrafter"/>
</dbReference>
<dbReference type="AlphaFoldDB" id="A0A1Q3AI34"/>
<accession>A0A1Q3AI34</accession>
<reference evidence="3 4" key="1">
    <citation type="submission" date="2016-08" db="EMBL/GenBank/DDBJ databases">
        <title>Draft genome sequence of allopolyploid Zygosaccharomyces rouxii.</title>
        <authorList>
            <person name="Watanabe J."/>
            <person name="Uehara K."/>
            <person name="Mogi Y."/>
            <person name="Tsukioka Y."/>
        </authorList>
    </citation>
    <scope>NUCLEOTIDE SEQUENCE [LARGE SCALE GENOMIC DNA]</scope>
    <source>
        <strain evidence="3 4">NBRC 110957</strain>
    </source>
</reference>
<organism evidence="3 4">
    <name type="scientific">Zygosaccharomyces rouxii</name>
    <dbReference type="NCBI Taxonomy" id="4956"/>
    <lineage>
        <taxon>Eukaryota</taxon>
        <taxon>Fungi</taxon>
        <taxon>Dikarya</taxon>
        <taxon>Ascomycota</taxon>
        <taxon>Saccharomycotina</taxon>
        <taxon>Saccharomycetes</taxon>
        <taxon>Saccharomycetales</taxon>
        <taxon>Saccharomycetaceae</taxon>
        <taxon>Zygosaccharomyces</taxon>
    </lineage>
</organism>
<dbReference type="GO" id="GO:0006623">
    <property type="term" value="P:protein targeting to vacuole"/>
    <property type="evidence" value="ECO:0007669"/>
    <property type="project" value="TreeGrafter"/>
</dbReference>
<feature type="domain" description="Sortilin N-terminal" evidence="2">
    <location>
        <begin position="3"/>
        <end position="294"/>
    </location>
</feature>
<evidence type="ECO:0000313" key="3">
    <source>
        <dbReference type="EMBL" id="GAV55376.1"/>
    </source>
</evidence>
<protein>
    <recommendedName>
        <fullName evidence="2">Sortilin N-terminal domain-containing protein</fullName>
    </recommendedName>
</protein>
<dbReference type="SUPFAM" id="SSF50939">
    <property type="entry name" value="Sialidases"/>
    <property type="match status" value="1"/>
</dbReference>
<dbReference type="GO" id="GO:0006896">
    <property type="term" value="P:Golgi to vacuole transport"/>
    <property type="evidence" value="ECO:0007669"/>
    <property type="project" value="TreeGrafter"/>
</dbReference>
<gene>
    <name evidence="3" type="ORF">ZYGR_0AT00110</name>
</gene>
<comment type="caution">
    <text evidence="3">The sequence shown here is derived from an EMBL/GenBank/DDBJ whole genome shotgun (WGS) entry which is preliminary data.</text>
</comment>